<evidence type="ECO:0000256" key="5">
    <source>
        <dbReference type="ARBA" id="ARBA00023242"/>
    </source>
</evidence>
<feature type="compositionally biased region" description="Basic and acidic residues" evidence="7">
    <location>
        <begin position="372"/>
        <end position="384"/>
    </location>
</feature>
<dbReference type="GeneID" id="109019234"/>
<evidence type="ECO:0000313" key="11">
    <source>
        <dbReference type="RefSeq" id="XP_018857029.1"/>
    </source>
</evidence>
<feature type="compositionally biased region" description="Low complexity" evidence="7">
    <location>
        <begin position="36"/>
        <end position="45"/>
    </location>
</feature>
<evidence type="ECO:0000256" key="7">
    <source>
        <dbReference type="SAM" id="MobiDB-lite"/>
    </source>
</evidence>
<dbReference type="OrthoDB" id="1929813at2759"/>
<feature type="compositionally biased region" description="Acidic residues" evidence="7">
    <location>
        <begin position="385"/>
        <end position="407"/>
    </location>
</feature>
<dbReference type="RefSeq" id="XP_018857030.1">
    <property type="nucleotide sequence ID" value="XM_019001485.2"/>
</dbReference>
<evidence type="ECO:0000313" key="8">
    <source>
        <dbReference type="Proteomes" id="UP000235220"/>
    </source>
</evidence>
<evidence type="ECO:0000256" key="4">
    <source>
        <dbReference type="ARBA" id="ARBA00023163"/>
    </source>
</evidence>
<organism evidence="8 14">
    <name type="scientific">Juglans regia</name>
    <name type="common">English walnut</name>
    <dbReference type="NCBI Taxonomy" id="51240"/>
    <lineage>
        <taxon>Eukaryota</taxon>
        <taxon>Viridiplantae</taxon>
        <taxon>Streptophyta</taxon>
        <taxon>Embryophyta</taxon>
        <taxon>Tracheophyta</taxon>
        <taxon>Spermatophyta</taxon>
        <taxon>Magnoliopsida</taxon>
        <taxon>eudicotyledons</taxon>
        <taxon>Gunneridae</taxon>
        <taxon>Pentapetalae</taxon>
        <taxon>rosids</taxon>
        <taxon>fabids</taxon>
        <taxon>Fagales</taxon>
        <taxon>Juglandaceae</taxon>
        <taxon>Juglans</taxon>
    </lineage>
</organism>
<dbReference type="GO" id="GO:0006357">
    <property type="term" value="P:regulation of transcription by RNA polymerase II"/>
    <property type="evidence" value="ECO:0000318"/>
    <property type="project" value="GO_Central"/>
</dbReference>
<dbReference type="GO" id="GO:0070847">
    <property type="term" value="C:core mediator complex"/>
    <property type="evidence" value="ECO:0000318"/>
    <property type="project" value="GO_Central"/>
</dbReference>
<evidence type="ECO:0000256" key="2">
    <source>
        <dbReference type="ARBA" id="ARBA00009626"/>
    </source>
</evidence>
<feature type="region of interest" description="Disordered" evidence="7">
    <location>
        <begin position="1"/>
        <end position="45"/>
    </location>
</feature>
<keyword evidence="8" id="KW-1185">Reference proteome</keyword>
<dbReference type="RefSeq" id="XP_018857031.1">
    <property type="nucleotide sequence ID" value="XM_019001486.2"/>
</dbReference>
<protein>
    <recommendedName>
        <fullName evidence="6">Mediator of RNA polymerase II transcription subunit 4</fullName>
    </recommendedName>
    <alternativeName>
        <fullName evidence="6">Mediator complex subunit 4</fullName>
    </alternativeName>
</protein>
<reference evidence="9 10" key="1">
    <citation type="submission" date="2025-04" db="UniProtKB">
        <authorList>
            <consortium name="RefSeq"/>
        </authorList>
    </citation>
    <scope>IDENTIFICATION</scope>
    <source>
        <tissue evidence="9 10">Leaves</tissue>
    </source>
</reference>
<accession>A0A2I4HLQ7</accession>
<evidence type="ECO:0000256" key="1">
    <source>
        <dbReference type="ARBA" id="ARBA00004123"/>
    </source>
</evidence>
<dbReference type="PANTHER" id="PTHR13208">
    <property type="entry name" value="MEDIATOR OF RNA POLYMERASE II TRANSCRIPTION SUBUNIT 4"/>
    <property type="match status" value="1"/>
</dbReference>
<evidence type="ECO:0000313" key="14">
    <source>
        <dbReference type="RefSeq" id="XP_018857032.1"/>
    </source>
</evidence>
<feature type="compositionally biased region" description="Pro residues" evidence="7">
    <location>
        <begin position="342"/>
        <end position="352"/>
    </location>
</feature>
<dbReference type="RefSeq" id="XP_018857029.1">
    <property type="nucleotide sequence ID" value="XM_019001484.2"/>
</dbReference>
<dbReference type="RefSeq" id="XP_018857028.1">
    <property type="nucleotide sequence ID" value="XM_019001483.2"/>
</dbReference>
<dbReference type="RefSeq" id="XP_018857026.1">
    <property type="nucleotide sequence ID" value="XM_019001481.2"/>
</dbReference>
<dbReference type="KEGG" id="jre:109019234"/>
<keyword evidence="5 6" id="KW-0539">Nucleus</keyword>
<sequence length="407" mass="44504">MLQSPARLGLTNPNSPSLQNPTPPKLPHQPPHHPTQHQPSSNLSSTVTITTTSSTLLSLLPPLPRAQSLLLQMASLASKLFDVSPNRSIWLTAFRGSLPTFLSSQTQSLATTNPLDSSPSSAKEILSLFTLLQTQLFEAVAELQEILDLQDAKRKVAREIQSKDSALLVFAHKLKDAERVLDILVDDYSDYRRPKRSKLEEDVEDDSSCTTTVASQLKLSDILSYAHRISYTTFAPPEFGAGQAPLRGALPPAPQEEQMRASQLYNFADLDVGLPKAVETKEKTIEAIVEPPSAQPDVKSLANMTAIQGLLPPNITVPSGWKPGMPVELPINLPLPPPGWKPGDPVPLPPFESLPVPRADEQQLRPLAPQHKPPEPIQVRHVELDILDQDDDSSDYSSEDASSEDDD</sequence>
<keyword evidence="4 6" id="KW-0804">Transcription</keyword>
<evidence type="ECO:0000313" key="12">
    <source>
        <dbReference type="RefSeq" id="XP_018857030.1"/>
    </source>
</evidence>
<dbReference type="Gramene" id="Jr03_22290_p1">
    <property type="protein sequence ID" value="cds.Jr03_22290_p1"/>
    <property type="gene ID" value="Jr03_22290"/>
</dbReference>
<feature type="region of interest" description="Disordered" evidence="7">
    <location>
        <begin position="342"/>
        <end position="407"/>
    </location>
</feature>
<evidence type="ECO:0000256" key="3">
    <source>
        <dbReference type="ARBA" id="ARBA00023015"/>
    </source>
</evidence>
<name>A0A2I4HLQ7_JUGRE</name>
<comment type="subcellular location">
    <subcellularLocation>
        <location evidence="1 6">Nucleus</location>
    </subcellularLocation>
</comment>
<evidence type="ECO:0000313" key="10">
    <source>
        <dbReference type="RefSeq" id="XP_018857028.1"/>
    </source>
</evidence>
<proteinExistence type="inferred from homology"/>
<comment type="similarity">
    <text evidence="2 6">Belongs to the Mediator complex subunit 4 family.</text>
</comment>
<dbReference type="RefSeq" id="XP_018857032.1">
    <property type="nucleotide sequence ID" value="XM_019001487.2"/>
</dbReference>
<dbReference type="AlphaFoldDB" id="A0A2I4HLQ7"/>
<keyword evidence="6" id="KW-0010">Activator</keyword>
<gene>
    <name evidence="9 10 11 12 13 14" type="primary">LOC109019234</name>
    <name evidence="6" type="synonym">MED4</name>
</gene>
<evidence type="ECO:0000313" key="9">
    <source>
        <dbReference type="RefSeq" id="XP_018857026.1"/>
    </source>
</evidence>
<dbReference type="Proteomes" id="UP000235220">
    <property type="component" value="Chromosome 3"/>
</dbReference>
<dbReference type="GO" id="GO:0016592">
    <property type="term" value="C:mediator complex"/>
    <property type="evidence" value="ECO:0007669"/>
    <property type="project" value="InterPro"/>
</dbReference>
<dbReference type="STRING" id="51240.A0A2I4HLQ7"/>
<evidence type="ECO:0000256" key="6">
    <source>
        <dbReference type="RuleBase" id="RU364141"/>
    </source>
</evidence>
<comment type="subunit">
    <text evidence="6">Component of the Mediator complex.</text>
</comment>
<evidence type="ECO:0000313" key="13">
    <source>
        <dbReference type="RefSeq" id="XP_018857031.1"/>
    </source>
</evidence>
<keyword evidence="3 6" id="KW-0805">Transcription regulation</keyword>
<dbReference type="InterPro" id="IPR019258">
    <property type="entry name" value="Mediator_Med4"/>
</dbReference>
<dbReference type="PANTHER" id="PTHR13208:SF2">
    <property type="entry name" value="MEDIATOR OF RNA POLYMERASE II TRANSCRIPTION SUBUNIT 4"/>
    <property type="match status" value="1"/>
</dbReference>
<dbReference type="Pfam" id="PF10018">
    <property type="entry name" value="Med4"/>
    <property type="match status" value="1"/>
</dbReference>
<dbReference type="GO" id="GO:0003712">
    <property type="term" value="F:transcription coregulator activity"/>
    <property type="evidence" value="ECO:0000318"/>
    <property type="project" value="GO_Central"/>
</dbReference>
<comment type="function">
    <text evidence="6">Component of the Mediator complex, a coactivator involved in the regulated transcription of nearly all RNA polymerase II-dependent genes. Mediator functions as a bridge to convey information from gene-specific regulatory proteins to the basal RNA polymerase II transcription machinery. Mediator is recruited to promoters by direct interactions with regulatory proteins and serves as a scaffold for the assembly of a functional preinitiation complex with RNA polymerase II and the general transcription factors.</text>
</comment>